<dbReference type="RefSeq" id="WP_344662791.1">
    <property type="nucleotide sequence ID" value="NZ_BAAAQM010000083.1"/>
</dbReference>
<reference evidence="1 2" key="1">
    <citation type="journal article" date="2019" name="Int. J. Syst. Evol. Microbiol.">
        <title>The Global Catalogue of Microorganisms (GCM) 10K type strain sequencing project: providing services to taxonomists for standard genome sequencing and annotation.</title>
        <authorList>
            <consortium name="The Broad Institute Genomics Platform"/>
            <consortium name="The Broad Institute Genome Sequencing Center for Infectious Disease"/>
            <person name="Wu L."/>
            <person name="Ma J."/>
        </authorList>
    </citation>
    <scope>NUCLEOTIDE SEQUENCE [LARGE SCALE GENOMIC DNA]</scope>
    <source>
        <strain evidence="1 2">JCM 16013</strain>
    </source>
</reference>
<evidence type="ECO:0000313" key="2">
    <source>
        <dbReference type="Proteomes" id="UP001499854"/>
    </source>
</evidence>
<dbReference type="Proteomes" id="UP001499854">
    <property type="component" value="Unassembled WGS sequence"/>
</dbReference>
<gene>
    <name evidence="1" type="ORF">GCM10009838_83700</name>
</gene>
<name>A0ABN2TC72_9ACTN</name>
<accession>A0ABN2TC72</accession>
<keyword evidence="2" id="KW-1185">Reference proteome</keyword>
<evidence type="ECO:0000313" key="1">
    <source>
        <dbReference type="EMBL" id="GAA2004728.1"/>
    </source>
</evidence>
<comment type="caution">
    <text evidence="1">The sequence shown here is derived from an EMBL/GenBank/DDBJ whole genome shotgun (WGS) entry which is preliminary data.</text>
</comment>
<dbReference type="EMBL" id="BAAAQM010000083">
    <property type="protein sequence ID" value="GAA2004728.1"/>
    <property type="molecule type" value="Genomic_DNA"/>
</dbReference>
<sequence>MKTKISGLSDKMLSRALGGAPTICYPPDDCDYYPGETTCMNGRLFIKVCSSHTGCNGACLPSTYSCSWTSQGAYC</sequence>
<proteinExistence type="predicted"/>
<organism evidence="1 2">
    <name type="scientific">Catenulispora subtropica</name>
    <dbReference type="NCBI Taxonomy" id="450798"/>
    <lineage>
        <taxon>Bacteria</taxon>
        <taxon>Bacillati</taxon>
        <taxon>Actinomycetota</taxon>
        <taxon>Actinomycetes</taxon>
        <taxon>Catenulisporales</taxon>
        <taxon>Catenulisporaceae</taxon>
        <taxon>Catenulispora</taxon>
    </lineage>
</organism>
<protein>
    <submittedName>
        <fullName evidence="1">Uncharacterized protein</fullName>
    </submittedName>
</protein>